<dbReference type="EMBL" id="JACJPY010000002">
    <property type="protein sequence ID" value="MBD2148724.1"/>
    <property type="molecule type" value="Genomic_DNA"/>
</dbReference>
<dbReference type="AlphaFoldDB" id="A0A926UPK9"/>
<name>A0A926UPK9_9CYAN</name>
<comment type="caution">
    <text evidence="2">The sequence shown here is derived from an EMBL/GenBank/DDBJ whole genome shotgun (WGS) entry which is preliminary data.</text>
</comment>
<evidence type="ECO:0000313" key="3">
    <source>
        <dbReference type="Proteomes" id="UP000631421"/>
    </source>
</evidence>
<evidence type="ECO:0000259" key="1">
    <source>
        <dbReference type="Pfam" id="PF06172"/>
    </source>
</evidence>
<protein>
    <submittedName>
        <fullName evidence="2">Cupin domain-containing protein</fullName>
    </submittedName>
</protein>
<evidence type="ECO:0000313" key="2">
    <source>
        <dbReference type="EMBL" id="MBD2148724.1"/>
    </source>
</evidence>
<feature type="domain" description="DUF985" evidence="1">
    <location>
        <begin position="6"/>
        <end position="139"/>
    </location>
</feature>
<dbReference type="PANTHER" id="PTHR33387:SF3">
    <property type="entry name" value="DUF985 DOMAIN-CONTAINING PROTEIN"/>
    <property type="match status" value="1"/>
</dbReference>
<dbReference type="Proteomes" id="UP000631421">
    <property type="component" value="Unassembled WGS sequence"/>
</dbReference>
<dbReference type="InterPro" id="IPR014710">
    <property type="entry name" value="RmlC-like_jellyroll"/>
</dbReference>
<dbReference type="Gene3D" id="2.60.120.10">
    <property type="entry name" value="Jelly Rolls"/>
    <property type="match status" value="1"/>
</dbReference>
<dbReference type="Pfam" id="PF06172">
    <property type="entry name" value="Cupin_5"/>
    <property type="match status" value="1"/>
</dbReference>
<keyword evidence="3" id="KW-1185">Reference proteome</keyword>
<gene>
    <name evidence="2" type="ORF">H6F44_01065</name>
</gene>
<reference evidence="2" key="2">
    <citation type="submission" date="2020-08" db="EMBL/GenBank/DDBJ databases">
        <authorList>
            <person name="Chen M."/>
            <person name="Teng W."/>
            <person name="Zhao L."/>
            <person name="Hu C."/>
            <person name="Zhou Y."/>
            <person name="Han B."/>
            <person name="Song L."/>
            <person name="Shu W."/>
        </authorList>
    </citation>
    <scope>NUCLEOTIDE SEQUENCE</scope>
    <source>
        <strain evidence="2">FACHB-1277</strain>
    </source>
</reference>
<dbReference type="CDD" id="cd06121">
    <property type="entry name" value="cupin_YML079wp"/>
    <property type="match status" value="1"/>
</dbReference>
<proteinExistence type="predicted"/>
<accession>A0A926UPK9</accession>
<sequence>MDKHIWIAQLSLVAHIEGGYFAETHRSSETITTSREGQNRAVMTSIYYLLTDDRPIDHLHKNQSDIMHYFHAGSPITYITVDLEGKLHRAKLGLDLAQGQVPQLLVPKGYWKAAVLESGEYGLLGESVAPGFDYRDMAIAHADEIKTQFPHLWNDLAPYVRSA</sequence>
<dbReference type="SUPFAM" id="SSF51182">
    <property type="entry name" value="RmlC-like cupins"/>
    <property type="match status" value="1"/>
</dbReference>
<dbReference type="InterPro" id="IPR039935">
    <property type="entry name" value="YML079W-like"/>
</dbReference>
<reference evidence="2" key="1">
    <citation type="journal article" date="2015" name="ISME J.">
        <title>Draft Genome Sequence of Streptomyces incarnatus NRRL8089, which Produces the Nucleoside Antibiotic Sinefungin.</title>
        <authorList>
            <person name="Oshima K."/>
            <person name="Hattori M."/>
            <person name="Shimizu H."/>
            <person name="Fukuda K."/>
            <person name="Nemoto M."/>
            <person name="Inagaki K."/>
            <person name="Tamura T."/>
        </authorList>
    </citation>
    <scope>NUCLEOTIDE SEQUENCE</scope>
    <source>
        <strain evidence="2">FACHB-1277</strain>
    </source>
</reference>
<organism evidence="2 3">
    <name type="scientific">Pseudanabaena cinerea FACHB-1277</name>
    <dbReference type="NCBI Taxonomy" id="2949581"/>
    <lineage>
        <taxon>Bacteria</taxon>
        <taxon>Bacillati</taxon>
        <taxon>Cyanobacteriota</taxon>
        <taxon>Cyanophyceae</taxon>
        <taxon>Pseudanabaenales</taxon>
        <taxon>Pseudanabaenaceae</taxon>
        <taxon>Pseudanabaena</taxon>
        <taxon>Pseudanabaena cinerea</taxon>
    </lineage>
</organism>
<dbReference type="InterPro" id="IPR009327">
    <property type="entry name" value="Cupin_DUF985"/>
</dbReference>
<dbReference type="InterPro" id="IPR011051">
    <property type="entry name" value="RmlC_Cupin_sf"/>
</dbReference>
<dbReference type="PANTHER" id="PTHR33387">
    <property type="entry name" value="RMLC-LIKE JELLY ROLL FOLD PROTEIN"/>
    <property type="match status" value="1"/>
</dbReference>
<dbReference type="RefSeq" id="WP_190349066.1">
    <property type="nucleotide sequence ID" value="NZ_JACJPY010000002.1"/>
</dbReference>